<dbReference type="InterPro" id="IPR004358">
    <property type="entry name" value="Sig_transdc_His_kin-like_C"/>
</dbReference>
<dbReference type="AlphaFoldDB" id="A0A2G7G585"/>
<dbReference type="SUPFAM" id="SSF52172">
    <property type="entry name" value="CheY-like"/>
    <property type="match status" value="1"/>
</dbReference>
<evidence type="ECO:0000259" key="6">
    <source>
        <dbReference type="PROSITE" id="PS50110"/>
    </source>
</evidence>
<dbReference type="CDD" id="cd16922">
    <property type="entry name" value="HATPase_EvgS-ArcB-TorS-like"/>
    <property type="match status" value="1"/>
</dbReference>
<evidence type="ECO:0000256" key="4">
    <source>
        <dbReference type="SAM" id="MobiDB-lite"/>
    </source>
</evidence>
<protein>
    <submittedName>
        <fullName evidence="7">Histidine kinase 1</fullName>
    </submittedName>
</protein>
<dbReference type="InterPro" id="IPR036890">
    <property type="entry name" value="HATPase_C_sf"/>
</dbReference>
<dbReference type="Gene3D" id="1.10.287.130">
    <property type="match status" value="1"/>
</dbReference>
<evidence type="ECO:0000256" key="1">
    <source>
        <dbReference type="ARBA" id="ARBA00022553"/>
    </source>
</evidence>
<dbReference type="InterPro" id="IPR003594">
    <property type="entry name" value="HATPase_dom"/>
</dbReference>
<dbReference type="FunFam" id="3.30.565.10:FF:000010">
    <property type="entry name" value="Sensor histidine kinase RcsC"/>
    <property type="match status" value="1"/>
</dbReference>
<comment type="caution">
    <text evidence="7">The sequence shown here is derived from an EMBL/GenBank/DDBJ whole genome shotgun (WGS) entry which is preliminary data.</text>
</comment>
<gene>
    <name evidence="7" type="ORF">AARAC_000886</name>
</gene>
<feature type="domain" description="Histidine kinase" evidence="5">
    <location>
        <begin position="669"/>
        <end position="877"/>
    </location>
</feature>
<evidence type="ECO:0000256" key="3">
    <source>
        <dbReference type="PROSITE-ProRule" id="PRU00169"/>
    </source>
</evidence>
<dbReference type="Proteomes" id="UP000231358">
    <property type="component" value="Unassembled WGS sequence"/>
</dbReference>
<dbReference type="InterPro" id="IPR003661">
    <property type="entry name" value="HisK_dim/P_dom"/>
</dbReference>
<dbReference type="SMART" id="SM00388">
    <property type="entry name" value="HisKA"/>
    <property type="match status" value="1"/>
</dbReference>
<dbReference type="PROSITE" id="PS50109">
    <property type="entry name" value="HIS_KIN"/>
    <property type="match status" value="1"/>
</dbReference>
<feature type="compositionally biased region" description="Polar residues" evidence="4">
    <location>
        <begin position="60"/>
        <end position="76"/>
    </location>
</feature>
<dbReference type="Pfam" id="PF00512">
    <property type="entry name" value="HisKA"/>
    <property type="match status" value="1"/>
</dbReference>
<dbReference type="Pfam" id="PF02518">
    <property type="entry name" value="HATPase_c"/>
    <property type="match status" value="1"/>
</dbReference>
<evidence type="ECO:0000256" key="2">
    <source>
        <dbReference type="ARBA" id="ARBA00023012"/>
    </source>
</evidence>
<name>A0A2G7G585_9EURO</name>
<dbReference type="GO" id="GO:0071474">
    <property type="term" value="P:cellular hyperosmotic response"/>
    <property type="evidence" value="ECO:0007669"/>
    <property type="project" value="TreeGrafter"/>
</dbReference>
<evidence type="ECO:0000313" key="7">
    <source>
        <dbReference type="EMBL" id="PIG87979.1"/>
    </source>
</evidence>
<accession>A0A2G7G585</accession>
<feature type="compositionally biased region" description="Polar residues" evidence="4">
    <location>
        <begin position="190"/>
        <end position="200"/>
    </location>
</feature>
<organism evidence="7 8">
    <name type="scientific">Aspergillus arachidicola</name>
    <dbReference type="NCBI Taxonomy" id="656916"/>
    <lineage>
        <taxon>Eukaryota</taxon>
        <taxon>Fungi</taxon>
        <taxon>Dikarya</taxon>
        <taxon>Ascomycota</taxon>
        <taxon>Pezizomycotina</taxon>
        <taxon>Eurotiomycetes</taxon>
        <taxon>Eurotiomycetidae</taxon>
        <taxon>Eurotiales</taxon>
        <taxon>Aspergillaceae</taxon>
        <taxon>Aspergillus</taxon>
        <taxon>Aspergillus subgen. Circumdati</taxon>
    </lineage>
</organism>
<dbReference type="SMART" id="SM00387">
    <property type="entry name" value="HATPase_c"/>
    <property type="match status" value="1"/>
</dbReference>
<keyword evidence="7" id="KW-0808">Transferase</keyword>
<feature type="compositionally biased region" description="Polar residues" evidence="4">
    <location>
        <begin position="371"/>
        <end position="382"/>
    </location>
</feature>
<dbReference type="EMBL" id="NEXV01000122">
    <property type="protein sequence ID" value="PIG87979.1"/>
    <property type="molecule type" value="Genomic_DNA"/>
</dbReference>
<dbReference type="InterPro" id="IPR011006">
    <property type="entry name" value="CheY-like_superfamily"/>
</dbReference>
<dbReference type="PANTHER" id="PTHR45339">
    <property type="entry name" value="HYBRID SIGNAL TRANSDUCTION HISTIDINE KINASE J"/>
    <property type="match status" value="1"/>
</dbReference>
<feature type="modified residue" description="4-aspartylphosphate" evidence="3">
    <location>
        <position position="1049"/>
    </location>
</feature>
<feature type="compositionally biased region" description="Basic and acidic residues" evidence="4">
    <location>
        <begin position="383"/>
        <end position="397"/>
    </location>
</feature>
<dbReference type="InterPro" id="IPR001789">
    <property type="entry name" value="Sig_transdc_resp-reg_receiver"/>
</dbReference>
<keyword evidence="8" id="KW-1185">Reference proteome</keyword>
<feature type="domain" description="Response regulatory" evidence="6">
    <location>
        <begin position="1000"/>
        <end position="1116"/>
    </location>
</feature>
<evidence type="ECO:0000313" key="8">
    <source>
        <dbReference type="Proteomes" id="UP000231358"/>
    </source>
</evidence>
<keyword evidence="7" id="KW-0418">Kinase</keyword>
<dbReference type="Pfam" id="PF00072">
    <property type="entry name" value="Response_reg"/>
    <property type="match status" value="1"/>
</dbReference>
<dbReference type="CDD" id="cd00082">
    <property type="entry name" value="HisKA"/>
    <property type="match status" value="1"/>
</dbReference>
<dbReference type="PROSITE" id="PS50110">
    <property type="entry name" value="RESPONSE_REGULATORY"/>
    <property type="match status" value="1"/>
</dbReference>
<dbReference type="SMART" id="SM00448">
    <property type="entry name" value="REC"/>
    <property type="match status" value="1"/>
</dbReference>
<dbReference type="SUPFAM" id="SSF55874">
    <property type="entry name" value="ATPase domain of HSP90 chaperone/DNA topoisomerase II/histidine kinase"/>
    <property type="match status" value="1"/>
</dbReference>
<proteinExistence type="predicted"/>
<dbReference type="CDD" id="cd17546">
    <property type="entry name" value="REC_hyHK_CKI1_RcsC-like"/>
    <property type="match status" value="1"/>
</dbReference>
<dbReference type="Gene3D" id="3.40.50.2300">
    <property type="match status" value="1"/>
</dbReference>
<sequence>MVPGSSSALKASRGVTSKVQSSTTQGVLSVPFRGNEKDGKVATAKETSPKQPEAPIKPQPNKTVSTTQASMESRLNTAPKLASQGISSESLTGHSQPQQPSQADADSLTTFPPFAVGPKDKVKRFLESQGLGEPGDTPNQTAIDHLKSRPPTPWPGAGADPEALKSVDDARPPVPSHQLPRVPTAEDKPQNGSLLKSTVSKKPEELGLKNLKISQPDIPSRPLPSIPTSRFNFLPSDDDISIIDDPGLLTPITEVPSEFSRANSPVDPLMAGCKPRPIIAQPNPPVKKPPVQKPIEMPKPHHATLVAREVPKSHAPPASTVLSSIPDRPGTPQVTVGLPKPKQKTSMSSASPQVRPDLVTAKKLERKPSKLNITTSSSTIENNIRRQSETLSEKQPDEPSVDPPQQRLSSPFNPSKIKQQAWDLETIASEDSWFQENEDNDSDGSASGESGPRRSPPGQVRARLTVETVECTFQPPAQTPDLDQAQYDTTGQARNEFFPPWAPLVQSRKVSGDTPNGTQIAICDLPNESVQDVSPKEYPVTEWMDDTANTSCKFDKNLAGLPRSLDLYEPFRSGTEVEQISGRQIDAEAIDASKGDPITEAHYFPKPPNVASSHGFEKHIGVRTFDEIIKLKNSIRYMTSIVEKRLEHCISARKAVEEAYHSKSELLATMSHEIRTPIHGIIGMAQLGLEAGCLPATAHDAFNLVHSLEASRMVIESIPFNLGSTVLSTLKPLAVEASKKMTDLTYEVGSHVPQHAIGDPNRLCQILFNLVGNAVKFTTNGRIELSVKPAQQQACAKNQCILEFSVADTGVGIPPNKLELIFDRFQQADDSVVKQFGGTGLGLAISRKLVSVMGGDIWVRSTKKSHRDFVIFYITANGQKSDPICKIITELGIQVRVLNQHDIQIQELRDQHHLPDALVVESLETARALRAHGHFGSTPLVLFDPTPSDSLKISIRSAFDLGIVSYITSSCSSESVLSSLLSALQDRPRHFESSQTMPLSVLIAEDNDICRLVAAKALEKCTSDITVVTNGLQALQAYQNRQFDVIVMDIQMPVMDGLEAVSEIRNYERTHNTKRASIIAITADTIDDDHPEAEMDEYVSKPLNPNQLRDVVLTCHSEGAKLQTTGDNMDRDSACEISR</sequence>
<dbReference type="Gene3D" id="3.30.565.10">
    <property type="entry name" value="Histidine kinase-like ATPase, C-terminal domain"/>
    <property type="match status" value="1"/>
</dbReference>
<keyword evidence="1 3" id="KW-0597">Phosphoprotein</keyword>
<dbReference type="InterPro" id="IPR005467">
    <property type="entry name" value="His_kinase_dom"/>
</dbReference>
<feature type="compositionally biased region" description="Basic and acidic residues" evidence="4">
    <location>
        <begin position="162"/>
        <end position="171"/>
    </location>
</feature>
<evidence type="ECO:0000259" key="5">
    <source>
        <dbReference type="PROSITE" id="PS50109"/>
    </source>
</evidence>
<feature type="region of interest" description="Disordered" evidence="4">
    <location>
        <begin position="258"/>
        <end position="460"/>
    </location>
</feature>
<dbReference type="PANTHER" id="PTHR45339:SF1">
    <property type="entry name" value="HYBRID SIGNAL TRANSDUCTION HISTIDINE KINASE J"/>
    <property type="match status" value="1"/>
</dbReference>
<dbReference type="SUPFAM" id="SSF47384">
    <property type="entry name" value="Homodimeric domain of signal transducing histidine kinase"/>
    <property type="match status" value="1"/>
</dbReference>
<keyword evidence="2" id="KW-0902">Two-component regulatory system</keyword>
<feature type="compositionally biased region" description="Polar residues" evidence="4">
    <location>
        <begin position="84"/>
        <end position="110"/>
    </location>
</feature>
<feature type="compositionally biased region" description="Polar residues" evidence="4">
    <location>
        <begin position="1"/>
        <end position="27"/>
    </location>
</feature>
<feature type="compositionally biased region" description="Pro residues" evidence="4">
    <location>
        <begin position="282"/>
        <end position="292"/>
    </location>
</feature>
<feature type="compositionally biased region" description="Polar residues" evidence="4">
    <location>
        <begin position="406"/>
        <end position="418"/>
    </location>
</feature>
<dbReference type="InterPro" id="IPR036097">
    <property type="entry name" value="HisK_dim/P_sf"/>
</dbReference>
<reference evidence="7 8" key="1">
    <citation type="submission" date="2017-05" db="EMBL/GenBank/DDBJ databases">
        <title>Genome sequence for an aflatoxigenic pathogen of Argentinian peanut, Aspergillus arachidicola.</title>
        <authorList>
            <person name="Moore G."/>
            <person name="Beltz S.B."/>
            <person name="Mack B.M."/>
        </authorList>
    </citation>
    <scope>NUCLEOTIDE SEQUENCE [LARGE SCALE GENOMIC DNA]</scope>
    <source>
        <strain evidence="7 8">CBS 117610</strain>
    </source>
</reference>
<dbReference type="STRING" id="656916.A0A2G7G585"/>
<feature type="region of interest" description="Disordered" evidence="4">
    <location>
        <begin position="1"/>
        <end position="224"/>
    </location>
</feature>
<dbReference type="GO" id="GO:0000155">
    <property type="term" value="F:phosphorelay sensor kinase activity"/>
    <property type="evidence" value="ECO:0007669"/>
    <property type="project" value="InterPro"/>
</dbReference>
<dbReference type="PRINTS" id="PR00344">
    <property type="entry name" value="BCTRLSENSOR"/>
</dbReference>